<dbReference type="CDD" id="cd02511">
    <property type="entry name" value="Beta4Glucosyltransferase"/>
    <property type="match status" value="1"/>
</dbReference>
<protein>
    <submittedName>
        <fullName evidence="3">Glycosyltransferase involved in cell wall bisynthesis</fullName>
    </submittedName>
</protein>
<dbReference type="GO" id="GO:0016740">
    <property type="term" value="F:transferase activity"/>
    <property type="evidence" value="ECO:0007669"/>
    <property type="project" value="UniProtKB-KW"/>
</dbReference>
<dbReference type="InterPro" id="IPR001173">
    <property type="entry name" value="Glyco_trans_2-like"/>
</dbReference>
<dbReference type="Proteomes" id="UP000186953">
    <property type="component" value="Unassembled WGS sequence"/>
</dbReference>
<dbReference type="RefSeq" id="WP_076547802.1">
    <property type="nucleotide sequence ID" value="NZ_FTMA01000001.1"/>
</dbReference>
<comment type="similarity">
    <text evidence="1">Belongs to the glycosyltransferase 2 family. WaaE/KdtX subfamily.</text>
</comment>
<evidence type="ECO:0000313" key="4">
    <source>
        <dbReference type="Proteomes" id="UP000186953"/>
    </source>
</evidence>
<dbReference type="InterPro" id="IPR029044">
    <property type="entry name" value="Nucleotide-diphossugar_trans"/>
</dbReference>
<proteinExistence type="inferred from homology"/>
<keyword evidence="4" id="KW-1185">Reference proteome</keyword>
<dbReference type="Gene3D" id="3.90.550.10">
    <property type="entry name" value="Spore Coat Polysaccharide Biosynthesis Protein SpsA, Chain A"/>
    <property type="match status" value="1"/>
</dbReference>
<dbReference type="Pfam" id="PF00535">
    <property type="entry name" value="Glycos_transf_2"/>
    <property type="match status" value="1"/>
</dbReference>
<dbReference type="OrthoDB" id="9815923at2"/>
<dbReference type="PANTHER" id="PTHR43630:SF2">
    <property type="entry name" value="GLYCOSYLTRANSFERASE"/>
    <property type="match status" value="1"/>
</dbReference>
<reference evidence="4" key="1">
    <citation type="submission" date="2017-01" db="EMBL/GenBank/DDBJ databases">
        <authorList>
            <person name="Varghese N."/>
            <person name="Submissions S."/>
        </authorList>
    </citation>
    <scope>NUCLEOTIDE SEQUENCE [LARGE SCALE GENOMIC DNA]</scope>
    <source>
        <strain evidence="4">DSM 15366</strain>
    </source>
</reference>
<evidence type="ECO:0000259" key="2">
    <source>
        <dbReference type="Pfam" id="PF00535"/>
    </source>
</evidence>
<gene>
    <name evidence="3" type="ORF">SAMN05421797_1011625</name>
</gene>
<dbReference type="SUPFAM" id="SSF53448">
    <property type="entry name" value="Nucleotide-diphospho-sugar transferases"/>
    <property type="match status" value="1"/>
</dbReference>
<sequence length="267" mass="31462">MLQDKKISALIITYNEIDNIARCINGVSFADEIIVVDSFSTDGTYEYLKNHPKITVKQHPFKDYTSQKSYTLKQANNDWVLFIDADEVVTENLKNEILQTIKTTKHSSFWFYRTFIFKDEKINFCGCQTDKNQRLFRKSKVEFAKDKIVHEKLIVDGKIGALESKLIHYSYKNYKDFKNKIDSYGSMKAIQDFRKNKKFSYFKLILKPFWKFFYSYFIRLGFLDGLNGATLCYIYALGEIKRFRTLKEIEQEESTKIPTLQTALKST</sequence>
<evidence type="ECO:0000313" key="3">
    <source>
        <dbReference type="EMBL" id="SIQ39195.1"/>
    </source>
</evidence>
<dbReference type="EMBL" id="FTMA01000001">
    <property type="protein sequence ID" value="SIQ39195.1"/>
    <property type="molecule type" value="Genomic_DNA"/>
</dbReference>
<dbReference type="AlphaFoldDB" id="A0A1N6SDH2"/>
<name>A0A1N6SDH2_9FLAO</name>
<evidence type="ECO:0000256" key="1">
    <source>
        <dbReference type="ARBA" id="ARBA00038494"/>
    </source>
</evidence>
<accession>A0A1N6SDH2</accession>
<dbReference type="PANTHER" id="PTHR43630">
    <property type="entry name" value="POLY-BETA-1,6-N-ACETYL-D-GLUCOSAMINE SYNTHASE"/>
    <property type="match status" value="1"/>
</dbReference>
<feature type="domain" description="Glycosyltransferase 2-like" evidence="2">
    <location>
        <begin position="8"/>
        <end position="120"/>
    </location>
</feature>
<organism evidence="3 4">
    <name type="scientific">Maribacter ulvicola</name>
    <dbReference type="NCBI Taxonomy" id="228959"/>
    <lineage>
        <taxon>Bacteria</taxon>
        <taxon>Pseudomonadati</taxon>
        <taxon>Bacteroidota</taxon>
        <taxon>Flavobacteriia</taxon>
        <taxon>Flavobacteriales</taxon>
        <taxon>Flavobacteriaceae</taxon>
        <taxon>Maribacter</taxon>
    </lineage>
</organism>
<keyword evidence="3" id="KW-0808">Transferase</keyword>
<dbReference type="STRING" id="228959.SAMN05421797_1011625"/>